<dbReference type="Pfam" id="PF00931">
    <property type="entry name" value="NB-ARC"/>
    <property type="match status" value="1"/>
</dbReference>
<dbReference type="GO" id="GO:0043531">
    <property type="term" value="F:ADP binding"/>
    <property type="evidence" value="ECO:0007669"/>
    <property type="project" value="InterPro"/>
</dbReference>
<evidence type="ECO:0000313" key="3">
    <source>
        <dbReference type="WBParaSite" id="maker-PairedContig_1047-snap-gene-0.1-mRNA-1"/>
    </source>
</evidence>
<dbReference type="CDD" id="cd01671">
    <property type="entry name" value="CARD"/>
    <property type="match status" value="1"/>
</dbReference>
<organism evidence="3">
    <name type="scientific">Wuchereria bancrofti</name>
    <dbReference type="NCBI Taxonomy" id="6293"/>
    <lineage>
        <taxon>Eukaryota</taxon>
        <taxon>Metazoa</taxon>
        <taxon>Ecdysozoa</taxon>
        <taxon>Nematoda</taxon>
        <taxon>Chromadorea</taxon>
        <taxon>Rhabditida</taxon>
        <taxon>Spirurina</taxon>
        <taxon>Spiruromorpha</taxon>
        <taxon>Filarioidea</taxon>
        <taxon>Onchocercidae</taxon>
        <taxon>Wuchereria</taxon>
    </lineage>
</organism>
<sequence length="584" mass="68118">MLLEKDSRILTIAMEALMQDFEPRDAIPFMCSEEIFTDDQQEVILSMTRRALRVVEFIRQYRKSANALDPLIAYFEKYGQKHLANLLSKNYIPEERSLLTPAALEDRLFREGNVPRLPFYRVLRVNLLEKLKSLLVNLSSQDQFWLVVHGFPGCGKTFLAATVFHSHPILLSRYYEHVIWVEDGRTNINQLPEVFSNFLFLATDALVLTGKETPIQFLPLAKTALREKPNTLVVLNDIYLQESVRWFDQLNCRILATSRNLEVFQVSSSNPIFFEVDPPGFSLTETEDLFQQIRSSTTMTSSSYNDHLFHIHKKTMGLPALLGIVRQQACDSNNDFYNLRCLLDYYAVTTISNFTYYKYKNMVDAIMESYKTLNKRQKIIMETFIIFGYNQWVPLELISLCIPFDICGNQNIFYIALQELEPLVKSSLLDKRIADLDGKVDNDMPLMYDFHINRIMYSFLCVTVNHQAIEVECLFFVQIIIQFFLDRLRLFIRPNVSSFLLGNRRMDSNFMQRIHSYIGLRPYLFQKIVYEECNSQNGLTGQYAENDLHSWSSNCYVNESDNGLIMRKESNNVTKNWTDSCIFM</sequence>
<dbReference type="GO" id="GO:0005829">
    <property type="term" value="C:cytosol"/>
    <property type="evidence" value="ECO:0007669"/>
    <property type="project" value="UniProtKB-ARBA"/>
</dbReference>
<dbReference type="InterPro" id="IPR027417">
    <property type="entry name" value="P-loop_NTPase"/>
</dbReference>
<dbReference type="InterPro" id="IPR036388">
    <property type="entry name" value="WH-like_DNA-bd_sf"/>
</dbReference>
<evidence type="ECO:0000259" key="2">
    <source>
        <dbReference type="Pfam" id="PF00931"/>
    </source>
</evidence>
<dbReference type="Gene3D" id="3.40.50.300">
    <property type="entry name" value="P-loop containing nucleotide triphosphate hydrolases"/>
    <property type="match status" value="1"/>
</dbReference>
<evidence type="ECO:0000256" key="1">
    <source>
        <dbReference type="ARBA" id="ARBA00022703"/>
    </source>
</evidence>
<dbReference type="AlphaFoldDB" id="A0A1I8E9W3"/>
<name>A0A1I8E9W3_WUCBA</name>
<keyword evidence="1" id="KW-0053">Apoptosis</keyword>
<reference evidence="3" key="1">
    <citation type="submission" date="2016-11" db="UniProtKB">
        <authorList>
            <consortium name="WormBaseParasite"/>
        </authorList>
    </citation>
    <scope>IDENTIFICATION</scope>
    <source>
        <strain evidence="3">pt0022</strain>
    </source>
</reference>
<dbReference type="Gene3D" id="1.10.10.10">
    <property type="entry name" value="Winged helix-like DNA-binding domain superfamily/Winged helix DNA-binding domain"/>
    <property type="match status" value="1"/>
</dbReference>
<dbReference type="WBParaSite" id="maker-PairedContig_1047-snap-gene-0.1-mRNA-1">
    <property type="protein sequence ID" value="maker-PairedContig_1047-snap-gene-0.1-mRNA-1"/>
    <property type="gene ID" value="maker-PairedContig_1047-snap-gene-0.1"/>
</dbReference>
<feature type="domain" description="NB-ARC" evidence="2">
    <location>
        <begin position="128"/>
        <end position="268"/>
    </location>
</feature>
<dbReference type="InterPro" id="IPR011029">
    <property type="entry name" value="DEATH-like_dom_sf"/>
</dbReference>
<proteinExistence type="predicted"/>
<protein>
    <submittedName>
        <fullName evidence="3">NB-ARC domain-containing protein</fullName>
    </submittedName>
</protein>
<dbReference type="Gene3D" id="1.10.533.10">
    <property type="entry name" value="Death Domain, Fas"/>
    <property type="match status" value="1"/>
</dbReference>
<accession>A0A1I8E9W3</accession>
<dbReference type="PANTHER" id="PTHR22845">
    <property type="entry name" value="APOPTOTIC PROTEASE-ACTIVATING FACTOR 1"/>
    <property type="match status" value="1"/>
</dbReference>
<dbReference type="PANTHER" id="PTHR22845:SF5">
    <property type="entry name" value="APOPTOTIC PROTEASE-ACTIVATING FACTOR 1"/>
    <property type="match status" value="1"/>
</dbReference>
<dbReference type="InterPro" id="IPR002182">
    <property type="entry name" value="NB-ARC"/>
</dbReference>
<dbReference type="SUPFAM" id="SSF52540">
    <property type="entry name" value="P-loop containing nucleoside triphosphate hydrolases"/>
    <property type="match status" value="1"/>
</dbReference>
<dbReference type="STRING" id="6293.A0A1I8E9W3"/>
<dbReference type="GO" id="GO:0006915">
    <property type="term" value="P:apoptotic process"/>
    <property type="evidence" value="ECO:0007669"/>
    <property type="project" value="UniProtKB-KW"/>
</dbReference>
<dbReference type="SUPFAM" id="SSF47986">
    <property type="entry name" value="DEATH domain"/>
    <property type="match status" value="1"/>
</dbReference>